<evidence type="ECO:0000259" key="1">
    <source>
        <dbReference type="SMART" id="SM00849"/>
    </source>
</evidence>
<protein>
    <submittedName>
        <fullName evidence="2">Metallo-beta-lactamase</fullName>
    </submittedName>
</protein>
<evidence type="ECO:0000313" key="3">
    <source>
        <dbReference type="Proteomes" id="UP000050482"/>
    </source>
</evidence>
<dbReference type="SMART" id="SM00849">
    <property type="entry name" value="Lactamase_B"/>
    <property type="match status" value="1"/>
</dbReference>
<reference evidence="2 3" key="1">
    <citation type="submission" date="2015-09" db="EMBL/GenBank/DDBJ databases">
        <title>Draft genome sequence of Alicyclobacillus ferrooxydans DSM 22381.</title>
        <authorList>
            <person name="Hemp J."/>
        </authorList>
    </citation>
    <scope>NUCLEOTIDE SEQUENCE [LARGE SCALE GENOMIC DNA]</scope>
    <source>
        <strain evidence="2 3">TC-34</strain>
    </source>
</reference>
<accession>A0A0P9CHS1</accession>
<dbReference type="InterPro" id="IPR050855">
    <property type="entry name" value="NDM-1-like"/>
</dbReference>
<proteinExistence type="predicted"/>
<comment type="caution">
    <text evidence="2">The sequence shown here is derived from an EMBL/GenBank/DDBJ whole genome shotgun (WGS) entry which is preliminary data.</text>
</comment>
<dbReference type="InterPro" id="IPR036866">
    <property type="entry name" value="RibonucZ/Hydroxyglut_hydro"/>
</dbReference>
<dbReference type="OrthoDB" id="9802248at2"/>
<evidence type="ECO:0000313" key="2">
    <source>
        <dbReference type="EMBL" id="KPV45035.1"/>
    </source>
</evidence>
<dbReference type="Pfam" id="PF00753">
    <property type="entry name" value="Lactamase_B"/>
    <property type="match status" value="1"/>
</dbReference>
<dbReference type="Gene3D" id="3.60.15.10">
    <property type="entry name" value="Ribonuclease Z/Hydroxyacylglutathione hydrolase-like"/>
    <property type="match status" value="1"/>
</dbReference>
<sequence>MHQEGHGSDLQNDIPLHVLGDTPPGLYPTRTQIANVCFIAAGDSGEFVLVDAGVSPAGKRILEVAEERFGPAGKPLAIILTHGHFDHVGAVSTLLERWDVPVYAHPLELPYLTGESDYPPANPGAGGGLMSLLSPLYPRDPIHLGQHVQALPKDGSVPGLSDWRWLHTPGHTPGHVSFYREHDGALIAGDAFTTVKQESLLAVLTQHAEVHGPPAYFTTDWDAAWNSVRLLAMLHPAWAITGHGLAMSGASLQEGLIDLAARFDELAMPDEERFLQ</sequence>
<dbReference type="PATRIC" id="fig|471514.4.peg.2721"/>
<name>A0A0P9CHS1_9BACL</name>
<gene>
    <name evidence="2" type="ORF">AN477_04385</name>
</gene>
<dbReference type="InterPro" id="IPR001279">
    <property type="entry name" value="Metallo-B-lactamas"/>
</dbReference>
<dbReference type="EMBL" id="LJCO01000017">
    <property type="protein sequence ID" value="KPV45035.1"/>
    <property type="molecule type" value="Genomic_DNA"/>
</dbReference>
<organism evidence="2 3">
    <name type="scientific">Alicyclobacillus ferrooxydans</name>
    <dbReference type="NCBI Taxonomy" id="471514"/>
    <lineage>
        <taxon>Bacteria</taxon>
        <taxon>Bacillati</taxon>
        <taxon>Bacillota</taxon>
        <taxon>Bacilli</taxon>
        <taxon>Bacillales</taxon>
        <taxon>Alicyclobacillaceae</taxon>
        <taxon>Alicyclobacillus</taxon>
    </lineage>
</organism>
<dbReference type="CDD" id="cd07721">
    <property type="entry name" value="yflN-like_MBL-fold"/>
    <property type="match status" value="1"/>
</dbReference>
<dbReference type="PANTHER" id="PTHR42951">
    <property type="entry name" value="METALLO-BETA-LACTAMASE DOMAIN-CONTAINING"/>
    <property type="match status" value="1"/>
</dbReference>
<keyword evidence="3" id="KW-1185">Reference proteome</keyword>
<dbReference type="PANTHER" id="PTHR42951:SF17">
    <property type="entry name" value="METALLO-BETA-LACTAMASE DOMAIN-CONTAINING PROTEIN"/>
    <property type="match status" value="1"/>
</dbReference>
<dbReference type="Proteomes" id="UP000050482">
    <property type="component" value="Unassembled WGS sequence"/>
</dbReference>
<dbReference type="STRING" id="471514.AN477_04385"/>
<feature type="domain" description="Metallo-beta-lactamase" evidence="1">
    <location>
        <begin position="34"/>
        <end position="243"/>
    </location>
</feature>
<dbReference type="SUPFAM" id="SSF56281">
    <property type="entry name" value="Metallo-hydrolase/oxidoreductase"/>
    <property type="match status" value="1"/>
</dbReference>
<dbReference type="AlphaFoldDB" id="A0A0P9CHS1"/>